<dbReference type="EMBL" id="JACIDS010000005">
    <property type="protein sequence ID" value="MBB3932812.1"/>
    <property type="molecule type" value="Genomic_DNA"/>
</dbReference>
<dbReference type="InterPro" id="IPR029063">
    <property type="entry name" value="SAM-dependent_MTases_sf"/>
</dbReference>
<keyword evidence="6" id="KW-1185">Reference proteome</keyword>
<evidence type="ECO:0000256" key="3">
    <source>
        <dbReference type="ARBA" id="ARBA00022679"/>
    </source>
</evidence>
<keyword evidence="2 4" id="KW-0489">Methyltransferase</keyword>
<gene>
    <name evidence="5" type="ORF">GGR25_003876</name>
</gene>
<dbReference type="InterPro" id="IPR007213">
    <property type="entry name" value="Ppm1/Ppm2/Tcmp"/>
</dbReference>
<evidence type="ECO:0000256" key="2">
    <source>
        <dbReference type="ARBA" id="ARBA00022603"/>
    </source>
</evidence>
<dbReference type="GO" id="GO:0032259">
    <property type="term" value="P:methylation"/>
    <property type="evidence" value="ECO:0007669"/>
    <property type="project" value="UniProtKB-KW"/>
</dbReference>
<accession>A0A840AT39</accession>
<dbReference type="InterPro" id="IPR011610">
    <property type="entry name" value="SAM_mthyl_Trfase_ML2640-like"/>
</dbReference>
<comment type="function">
    <text evidence="4">Exhibits S-adenosyl-L-methionine-dependent methyltransferase activity.</text>
</comment>
<protein>
    <recommendedName>
        <fullName evidence="4">S-adenosyl-L-methionine-dependent methyltransferase</fullName>
        <ecNumber evidence="4">2.1.1.-</ecNumber>
    </recommendedName>
</protein>
<dbReference type="RefSeq" id="WP_183400480.1">
    <property type="nucleotide sequence ID" value="NZ_JACIDS010000005.1"/>
</dbReference>
<dbReference type="PANTHER" id="PTHR43619">
    <property type="entry name" value="S-ADENOSYL-L-METHIONINE-DEPENDENT METHYLTRANSFERASE YKTD-RELATED"/>
    <property type="match status" value="1"/>
</dbReference>
<sequence length="284" mass="30065">MIEGKPSATAFRAACRRAAHQLVDRPLILEDPLALPIIGGDRGSAIARDELSRADSPGGTALRLFLAARSRYAEDRLALAVSRGVRAAVVLGAGLDTFAYRNPFAAEGLVVFEVDHPATQAWKKKQLATTGIKVPEGVTFVPVDFAVDRLDEKLAAAGLDPAAPAFFSWLGVVPYLTLDAIVSTLTVIASRPGASEVVFDYAEPPGKLEKLQRLAFETLAGRVAQLGEPFVSYFTPADIARRLADLGFTGVETFSGPELGARYLAAPSALDRAGVGHVVAARRG</sequence>
<dbReference type="EC" id="2.1.1.-" evidence="4"/>
<dbReference type="Proteomes" id="UP000553963">
    <property type="component" value="Unassembled WGS sequence"/>
</dbReference>
<dbReference type="NCBIfam" id="TIGR00027">
    <property type="entry name" value="mthyl_TIGR00027"/>
    <property type="match status" value="1"/>
</dbReference>
<evidence type="ECO:0000313" key="5">
    <source>
        <dbReference type="EMBL" id="MBB3932812.1"/>
    </source>
</evidence>
<evidence type="ECO:0000256" key="1">
    <source>
        <dbReference type="ARBA" id="ARBA00008138"/>
    </source>
</evidence>
<dbReference type="PANTHER" id="PTHR43619:SF2">
    <property type="entry name" value="S-ADENOSYL-L-METHIONINE-DEPENDENT METHYLTRANSFERASES SUPERFAMILY PROTEIN"/>
    <property type="match status" value="1"/>
</dbReference>
<dbReference type="GO" id="GO:0008168">
    <property type="term" value="F:methyltransferase activity"/>
    <property type="evidence" value="ECO:0007669"/>
    <property type="project" value="UniProtKB-UniRule"/>
</dbReference>
<organism evidence="5 6">
    <name type="scientific">Kaistia hirudinis</name>
    <dbReference type="NCBI Taxonomy" id="1293440"/>
    <lineage>
        <taxon>Bacteria</taxon>
        <taxon>Pseudomonadati</taxon>
        <taxon>Pseudomonadota</taxon>
        <taxon>Alphaproteobacteria</taxon>
        <taxon>Hyphomicrobiales</taxon>
        <taxon>Kaistiaceae</taxon>
        <taxon>Kaistia</taxon>
    </lineage>
</organism>
<keyword evidence="3 5" id="KW-0808">Transferase</keyword>
<comment type="caution">
    <text evidence="5">The sequence shown here is derived from an EMBL/GenBank/DDBJ whole genome shotgun (WGS) entry which is preliminary data.</text>
</comment>
<proteinExistence type="inferred from homology"/>
<dbReference type="SUPFAM" id="SSF53335">
    <property type="entry name" value="S-adenosyl-L-methionine-dependent methyltransferases"/>
    <property type="match status" value="1"/>
</dbReference>
<reference evidence="5 6" key="1">
    <citation type="submission" date="2020-08" db="EMBL/GenBank/DDBJ databases">
        <title>Genomic Encyclopedia of Type Strains, Phase IV (KMG-IV): sequencing the most valuable type-strain genomes for metagenomic binning, comparative biology and taxonomic classification.</title>
        <authorList>
            <person name="Goeker M."/>
        </authorList>
    </citation>
    <scope>NUCLEOTIDE SEQUENCE [LARGE SCALE GENOMIC DNA]</scope>
    <source>
        <strain evidence="5 6">DSM 25966</strain>
    </source>
</reference>
<name>A0A840AT39_9HYPH</name>
<keyword evidence="4" id="KW-0949">S-adenosyl-L-methionine</keyword>
<dbReference type="Gene3D" id="3.40.50.150">
    <property type="entry name" value="Vaccinia Virus protein VP39"/>
    <property type="match status" value="1"/>
</dbReference>
<comment type="similarity">
    <text evidence="1 4">Belongs to the UPF0677 family.</text>
</comment>
<evidence type="ECO:0000256" key="4">
    <source>
        <dbReference type="RuleBase" id="RU362030"/>
    </source>
</evidence>
<dbReference type="AlphaFoldDB" id="A0A840AT39"/>
<evidence type="ECO:0000313" key="6">
    <source>
        <dbReference type="Proteomes" id="UP000553963"/>
    </source>
</evidence>
<dbReference type="Pfam" id="PF04072">
    <property type="entry name" value="LCM"/>
    <property type="match status" value="1"/>
</dbReference>